<dbReference type="InParanoid" id="A0A1B1AN66"/>
<dbReference type="InterPro" id="IPR001387">
    <property type="entry name" value="Cro/C1-type_HTH"/>
</dbReference>
<evidence type="ECO:0000313" key="2">
    <source>
        <dbReference type="EMBL" id="ANP47986.1"/>
    </source>
</evidence>
<dbReference type="AlphaFoldDB" id="A0A1B1AN66"/>
<evidence type="ECO:0000313" key="3">
    <source>
        <dbReference type="Proteomes" id="UP000092498"/>
    </source>
</evidence>
<dbReference type="CDD" id="cd00093">
    <property type="entry name" value="HTH_XRE"/>
    <property type="match status" value="1"/>
</dbReference>
<reference evidence="2 3" key="1">
    <citation type="submission" date="2015-11" db="EMBL/GenBank/DDBJ databases">
        <title>Whole-Genome Sequence of Candidatus Oderbacter manganicum from the National Park Lower Oder Valley, Germany.</title>
        <authorList>
            <person name="Braun B."/>
            <person name="Liere K."/>
            <person name="Szewzyk U."/>
        </authorList>
    </citation>
    <scope>NUCLEOTIDE SEQUENCE [LARGE SCALE GENOMIC DNA]</scope>
    <source>
        <strain evidence="2 3">OTSz_A_272</strain>
    </source>
</reference>
<protein>
    <recommendedName>
        <fullName evidence="1">HTH cro/C1-type domain-containing protein</fullName>
    </recommendedName>
</protein>
<keyword evidence="3" id="KW-1185">Reference proteome</keyword>
<proteinExistence type="predicted"/>
<name>A0A1B1AN66_9PROT</name>
<dbReference type="GO" id="GO:0003677">
    <property type="term" value="F:DNA binding"/>
    <property type="evidence" value="ECO:0007669"/>
    <property type="project" value="InterPro"/>
</dbReference>
<dbReference type="KEGG" id="cbot:ATE48_07570"/>
<dbReference type="Pfam" id="PF01381">
    <property type="entry name" value="HTH_3"/>
    <property type="match status" value="1"/>
</dbReference>
<evidence type="ECO:0000259" key="1">
    <source>
        <dbReference type="PROSITE" id="PS50943"/>
    </source>
</evidence>
<dbReference type="Proteomes" id="UP000092498">
    <property type="component" value="Chromosome"/>
</dbReference>
<feature type="domain" description="HTH cro/C1-type" evidence="1">
    <location>
        <begin position="25"/>
        <end position="79"/>
    </location>
</feature>
<sequence>MLADLTAAHIEAGPTEIDVSIGRKLRRRRRILGLTQAEVANAIGVQHQQIQKYECAATRMSAARLYELSRALDVPINYFYEGLSLRGVGTSAISSSAQSLSHEDLAKSQVLELIRASSKIPDRARRTLLEFARSLEESVAAEDICSQERCQT</sequence>
<dbReference type="SUPFAM" id="SSF47413">
    <property type="entry name" value="lambda repressor-like DNA-binding domains"/>
    <property type="match status" value="1"/>
</dbReference>
<dbReference type="Gene3D" id="1.10.260.40">
    <property type="entry name" value="lambda repressor-like DNA-binding domains"/>
    <property type="match status" value="1"/>
</dbReference>
<dbReference type="OrthoDB" id="7923537at2"/>
<dbReference type="RefSeq" id="WP_066774701.1">
    <property type="nucleotide sequence ID" value="NZ_CP013244.1"/>
</dbReference>
<dbReference type="STRING" id="1759059.ATE48_07570"/>
<organism evidence="2 3">
    <name type="scientific">Candidatus Viadribacter manganicus</name>
    <dbReference type="NCBI Taxonomy" id="1759059"/>
    <lineage>
        <taxon>Bacteria</taxon>
        <taxon>Pseudomonadati</taxon>
        <taxon>Pseudomonadota</taxon>
        <taxon>Alphaproteobacteria</taxon>
        <taxon>Hyphomonadales</taxon>
        <taxon>Hyphomonadaceae</taxon>
        <taxon>Candidatus Viadribacter</taxon>
    </lineage>
</organism>
<dbReference type="InterPro" id="IPR010982">
    <property type="entry name" value="Lambda_DNA-bd_dom_sf"/>
</dbReference>
<dbReference type="PROSITE" id="PS50943">
    <property type="entry name" value="HTH_CROC1"/>
    <property type="match status" value="1"/>
</dbReference>
<dbReference type="SMART" id="SM00530">
    <property type="entry name" value="HTH_XRE"/>
    <property type="match status" value="1"/>
</dbReference>
<gene>
    <name evidence="2" type="ORF">ATE48_07570</name>
</gene>
<accession>A0A1B1AN66</accession>
<dbReference type="EMBL" id="CP013244">
    <property type="protein sequence ID" value="ANP47986.1"/>
    <property type="molecule type" value="Genomic_DNA"/>
</dbReference>